<proteinExistence type="predicted"/>
<dbReference type="Proteomes" id="UP000240505">
    <property type="component" value="Chromosome"/>
</dbReference>
<dbReference type="GO" id="GO:0051920">
    <property type="term" value="F:peroxiredoxin activity"/>
    <property type="evidence" value="ECO:0007669"/>
    <property type="project" value="InterPro"/>
</dbReference>
<reference evidence="2 3" key="1">
    <citation type="submission" date="2018-03" db="EMBL/GenBank/DDBJ databases">
        <title>Massilia armeniaca sp. nov., isolated from desert soil.</title>
        <authorList>
            <person name="Huang H."/>
            <person name="Ren M."/>
        </authorList>
    </citation>
    <scope>NUCLEOTIDE SEQUENCE [LARGE SCALE GENOMIC DNA]</scope>
    <source>
        <strain evidence="2 3">ZMN-3</strain>
    </source>
</reference>
<dbReference type="KEGG" id="masz:C9I28_05095"/>
<evidence type="ECO:0000313" key="3">
    <source>
        <dbReference type="Proteomes" id="UP000240505"/>
    </source>
</evidence>
<dbReference type="PANTHER" id="PTHR34846:SF11">
    <property type="entry name" value="4-CARBOXYMUCONOLACTONE DECARBOXYLASE FAMILY PROTEIN (AFU_ORTHOLOGUE AFUA_6G11590)"/>
    <property type="match status" value="1"/>
</dbReference>
<dbReference type="PANTHER" id="PTHR34846">
    <property type="entry name" value="4-CARBOXYMUCONOLACTONE DECARBOXYLASE FAMILY PROTEIN (AFU_ORTHOLOGUE AFUA_6G11590)"/>
    <property type="match status" value="1"/>
</dbReference>
<dbReference type="InterPro" id="IPR003779">
    <property type="entry name" value="CMD-like"/>
</dbReference>
<dbReference type="Pfam" id="PF02627">
    <property type="entry name" value="CMD"/>
    <property type="match status" value="1"/>
</dbReference>
<evidence type="ECO:0000313" key="2">
    <source>
        <dbReference type="EMBL" id="AVR95168.1"/>
    </source>
</evidence>
<feature type="domain" description="Carboxymuconolactone decarboxylase-like" evidence="1">
    <location>
        <begin position="43"/>
        <end position="121"/>
    </location>
</feature>
<dbReference type="SUPFAM" id="SSF69118">
    <property type="entry name" value="AhpD-like"/>
    <property type="match status" value="1"/>
</dbReference>
<accession>A0A2R4C6J8</accession>
<evidence type="ECO:0000259" key="1">
    <source>
        <dbReference type="Pfam" id="PF02627"/>
    </source>
</evidence>
<dbReference type="RefSeq" id="WP_107140520.1">
    <property type="nucleotide sequence ID" value="NZ_CP028324.1"/>
</dbReference>
<dbReference type="OrthoDB" id="5987308at2"/>
<gene>
    <name evidence="2" type="ORF">C9I28_05095</name>
</gene>
<organism evidence="2 3">
    <name type="scientific">Pseudoduganella armeniaca</name>
    <dbReference type="NCBI Taxonomy" id="2072590"/>
    <lineage>
        <taxon>Bacteria</taxon>
        <taxon>Pseudomonadati</taxon>
        <taxon>Pseudomonadota</taxon>
        <taxon>Betaproteobacteria</taxon>
        <taxon>Burkholderiales</taxon>
        <taxon>Oxalobacteraceae</taxon>
        <taxon>Telluria group</taxon>
        <taxon>Pseudoduganella</taxon>
    </lineage>
</organism>
<protein>
    <submittedName>
        <fullName evidence="2">Carboxymuconolactone decarboxylase</fullName>
    </submittedName>
</protein>
<name>A0A2R4C6J8_9BURK</name>
<dbReference type="Gene3D" id="1.20.1290.10">
    <property type="entry name" value="AhpD-like"/>
    <property type="match status" value="1"/>
</dbReference>
<sequence length="184" mass="19822">MTERLGPIPFDAMTPAQRAVAQAVIDGPRGALYGPFVPLLRSPELMAAAQQMGEYLRYRSALGTRLSELAILVTARHWNQQVEWAIHAPIAAQSGIAQDVIDAIAQRRAPAGLAADEQAVLDFCNELQRDRRVTDATYAKALAQFGEHGVTDLMGLNGYYTFLAMVMNAAQSAVPSSTAAPLPD</sequence>
<dbReference type="AlphaFoldDB" id="A0A2R4C6J8"/>
<dbReference type="EMBL" id="CP028324">
    <property type="protein sequence ID" value="AVR95168.1"/>
    <property type="molecule type" value="Genomic_DNA"/>
</dbReference>
<keyword evidence="3" id="KW-1185">Reference proteome</keyword>
<dbReference type="InterPro" id="IPR029032">
    <property type="entry name" value="AhpD-like"/>
</dbReference>